<keyword evidence="2" id="KW-1185">Reference proteome</keyword>
<dbReference type="EMBL" id="ML145108">
    <property type="protein sequence ID" value="TBU60042.1"/>
    <property type="molecule type" value="Genomic_DNA"/>
</dbReference>
<evidence type="ECO:0000313" key="1">
    <source>
        <dbReference type="EMBL" id="TBU60042.1"/>
    </source>
</evidence>
<gene>
    <name evidence="1" type="ORF">BD310DRAFT_976191</name>
</gene>
<dbReference type="AlphaFoldDB" id="A0A4Q9PZ08"/>
<proteinExistence type="predicted"/>
<name>A0A4Q9PZ08_9APHY</name>
<sequence>MNDDGTGSFNVMISVGEDSVGEADAMPPQIQVKYLLAPFVTGSEKDRITITWANQATHTYSTTAVIKPVATEMVHPTMLAYSNGLTFTDTNKGY</sequence>
<reference evidence="1 2" key="1">
    <citation type="submission" date="2019-01" db="EMBL/GenBank/DDBJ databases">
        <title>Draft genome sequences of three monokaryotic isolates of the white-rot basidiomycete fungus Dichomitus squalens.</title>
        <authorList>
            <consortium name="DOE Joint Genome Institute"/>
            <person name="Lopez S.C."/>
            <person name="Andreopoulos B."/>
            <person name="Pangilinan J."/>
            <person name="Lipzen A."/>
            <person name="Riley R."/>
            <person name="Ahrendt S."/>
            <person name="Ng V."/>
            <person name="Barry K."/>
            <person name="Daum C."/>
            <person name="Grigoriev I.V."/>
            <person name="Hilden K.S."/>
            <person name="Makela M.R."/>
            <person name="de Vries R.P."/>
        </authorList>
    </citation>
    <scope>NUCLEOTIDE SEQUENCE [LARGE SCALE GENOMIC DNA]</scope>
    <source>
        <strain evidence="1 2">CBS 464.89</strain>
    </source>
</reference>
<evidence type="ECO:0000313" key="2">
    <source>
        <dbReference type="Proteomes" id="UP000292082"/>
    </source>
</evidence>
<dbReference type="Proteomes" id="UP000292082">
    <property type="component" value="Unassembled WGS sequence"/>
</dbReference>
<protein>
    <submittedName>
        <fullName evidence="1">Uncharacterized protein</fullName>
    </submittedName>
</protein>
<accession>A0A4Q9PZ08</accession>
<organism evidence="1 2">
    <name type="scientific">Dichomitus squalens</name>
    <dbReference type="NCBI Taxonomy" id="114155"/>
    <lineage>
        <taxon>Eukaryota</taxon>
        <taxon>Fungi</taxon>
        <taxon>Dikarya</taxon>
        <taxon>Basidiomycota</taxon>
        <taxon>Agaricomycotina</taxon>
        <taxon>Agaricomycetes</taxon>
        <taxon>Polyporales</taxon>
        <taxon>Polyporaceae</taxon>
        <taxon>Dichomitus</taxon>
    </lineage>
</organism>